<comment type="similarity">
    <text evidence="1">Belongs to the cysteine dioxygenase family.</text>
</comment>
<dbReference type="InterPro" id="IPR011051">
    <property type="entry name" value="RmlC_Cupin_sf"/>
</dbReference>
<dbReference type="RefSeq" id="WP_229697132.1">
    <property type="nucleotide sequence ID" value="NZ_BMNG01000009.1"/>
</dbReference>
<keyword evidence="2" id="KW-0479">Metal-binding</keyword>
<proteinExistence type="inferred from homology"/>
<gene>
    <name evidence="6" type="ORF">GCM10012286_43970</name>
</gene>
<dbReference type="EMBL" id="BMNG01000009">
    <property type="protein sequence ID" value="GGO48410.1"/>
    <property type="molecule type" value="Genomic_DNA"/>
</dbReference>
<keyword evidence="4" id="KW-0560">Oxidoreductase</keyword>
<dbReference type="Proteomes" id="UP000656881">
    <property type="component" value="Unassembled WGS sequence"/>
</dbReference>
<dbReference type="InterPro" id="IPR010300">
    <property type="entry name" value="CDO_1"/>
</dbReference>
<dbReference type="CDD" id="cd10548">
    <property type="entry name" value="cupin_CDO"/>
    <property type="match status" value="1"/>
</dbReference>
<evidence type="ECO:0000256" key="5">
    <source>
        <dbReference type="ARBA" id="ARBA00023004"/>
    </source>
</evidence>
<dbReference type="Pfam" id="PF05995">
    <property type="entry name" value="CDO_I"/>
    <property type="match status" value="1"/>
</dbReference>
<reference evidence="7" key="1">
    <citation type="journal article" date="2019" name="Int. J. Syst. Evol. Microbiol.">
        <title>The Global Catalogue of Microorganisms (GCM) 10K type strain sequencing project: providing services to taxonomists for standard genome sequencing and annotation.</title>
        <authorList>
            <consortium name="The Broad Institute Genomics Platform"/>
            <consortium name="The Broad Institute Genome Sequencing Center for Infectious Disease"/>
            <person name="Wu L."/>
            <person name="Ma J."/>
        </authorList>
    </citation>
    <scope>NUCLEOTIDE SEQUENCE [LARGE SCALE GENOMIC DNA]</scope>
    <source>
        <strain evidence="7">CGMCC 4.7349</strain>
    </source>
</reference>
<dbReference type="InterPro" id="IPR014710">
    <property type="entry name" value="RmlC-like_jellyroll"/>
</dbReference>
<comment type="caution">
    <text evidence="6">The sequence shown here is derived from an EMBL/GenBank/DDBJ whole genome shotgun (WGS) entry which is preliminary data.</text>
</comment>
<keyword evidence="5" id="KW-0408">Iron</keyword>
<evidence type="ECO:0000256" key="3">
    <source>
        <dbReference type="ARBA" id="ARBA00022964"/>
    </source>
</evidence>
<keyword evidence="3" id="KW-0223">Dioxygenase</keyword>
<dbReference type="SUPFAM" id="SSF51182">
    <property type="entry name" value="RmlC-like cupins"/>
    <property type="match status" value="1"/>
</dbReference>
<evidence type="ECO:0000256" key="1">
    <source>
        <dbReference type="ARBA" id="ARBA00006622"/>
    </source>
</evidence>
<organism evidence="6 7">
    <name type="scientific">Streptomyces lasiicapitis</name>
    <dbReference type="NCBI Taxonomy" id="1923961"/>
    <lineage>
        <taxon>Bacteria</taxon>
        <taxon>Bacillati</taxon>
        <taxon>Actinomycetota</taxon>
        <taxon>Actinomycetes</taxon>
        <taxon>Kitasatosporales</taxon>
        <taxon>Streptomycetaceae</taxon>
        <taxon>Streptomyces</taxon>
    </lineage>
</organism>
<evidence type="ECO:0000256" key="2">
    <source>
        <dbReference type="ARBA" id="ARBA00022723"/>
    </source>
</evidence>
<accession>A0ABQ2M870</accession>
<evidence type="ECO:0000256" key="4">
    <source>
        <dbReference type="ARBA" id="ARBA00023002"/>
    </source>
</evidence>
<dbReference type="PANTHER" id="PTHR12918">
    <property type="entry name" value="CYSTEINE DIOXYGENASE"/>
    <property type="match status" value="1"/>
</dbReference>
<name>A0ABQ2M870_9ACTN</name>
<dbReference type="Gene3D" id="2.60.120.10">
    <property type="entry name" value="Jelly Rolls"/>
    <property type="match status" value="1"/>
</dbReference>
<sequence>MTTTVTARMAEMLSELRDRIGAPALAEGEDPEPWTTAGDVLASFLGDPELLTPAQWEADPHAYRQHLLHAEPDGSFSVVALVWLPGQETPVHDHVAWCVVGVHRGEEVEEHFRVATDDHGPHLVPVARSVNAEGSVTSVCPPGDIHLVRNGTSDKVVSLHIYGANVAARGTSIRRSYDDLPVRDLPVHDLPVRDLSVRT</sequence>
<evidence type="ECO:0008006" key="8">
    <source>
        <dbReference type="Google" id="ProtNLM"/>
    </source>
</evidence>
<protein>
    <recommendedName>
        <fullName evidence="8">Cysteine dioxygenase</fullName>
    </recommendedName>
</protein>
<dbReference type="PANTHER" id="PTHR12918:SF1">
    <property type="entry name" value="CYSTEINE DIOXYGENASE TYPE 1"/>
    <property type="match status" value="1"/>
</dbReference>
<evidence type="ECO:0000313" key="6">
    <source>
        <dbReference type="EMBL" id="GGO48410.1"/>
    </source>
</evidence>
<keyword evidence="7" id="KW-1185">Reference proteome</keyword>
<evidence type="ECO:0000313" key="7">
    <source>
        <dbReference type="Proteomes" id="UP000656881"/>
    </source>
</evidence>